<dbReference type="STRING" id="571913.VV02_00490"/>
<sequence length="187" mass="20236">MTQHATEPVQTITSAEGRDVWAEYSHEVLIETAGRYNGLITYTELAAEVQARSGLRTRSPMRSWIGGVLGLVVTRCHEASEPPLTSLVVRKDDGHVGDGYDAVLEIGGLDPIEDEAERENHAAGARLECYRRWCDNVPSNAKPTLSPKVVAKRDATRAALPARRGAICPTCFTETSVTGVCTRCNGG</sequence>
<gene>
    <name evidence="1" type="ORF">VV02_00490</name>
</gene>
<evidence type="ECO:0000313" key="1">
    <source>
        <dbReference type="EMBL" id="AKU14706.1"/>
    </source>
</evidence>
<proteinExistence type="predicted"/>
<organism evidence="1 2">
    <name type="scientific">Luteipulveratus mongoliensis</name>
    <dbReference type="NCBI Taxonomy" id="571913"/>
    <lineage>
        <taxon>Bacteria</taxon>
        <taxon>Bacillati</taxon>
        <taxon>Actinomycetota</taxon>
        <taxon>Actinomycetes</taxon>
        <taxon>Micrococcales</taxon>
        <taxon>Dermacoccaceae</taxon>
        <taxon>Luteipulveratus</taxon>
    </lineage>
</organism>
<evidence type="ECO:0000313" key="2">
    <source>
        <dbReference type="Proteomes" id="UP000066480"/>
    </source>
</evidence>
<dbReference type="KEGG" id="lmoi:VV02_00490"/>
<reference evidence="1 2" key="1">
    <citation type="submission" date="2015-03" db="EMBL/GenBank/DDBJ databases">
        <title>Luteipulveratus halotolerans sp. nov., a novel actinobacterium (Dermacoccaceae) from Sarawak, Malaysia.</title>
        <authorList>
            <person name="Juboi H."/>
            <person name="Basik A."/>
            <person name="Shamsul S.S."/>
            <person name="Arnold P."/>
            <person name="Schmitt E.K."/>
            <person name="Sanglier J.-J."/>
            <person name="Yeo T."/>
        </authorList>
    </citation>
    <scope>NUCLEOTIDE SEQUENCE [LARGE SCALE GENOMIC DNA]</scope>
    <source>
        <strain evidence="1 2">MN07-A0370</strain>
    </source>
</reference>
<keyword evidence="2" id="KW-1185">Reference proteome</keyword>
<dbReference type="AlphaFoldDB" id="A0A0K1JDD5"/>
<dbReference type="RefSeq" id="WP_245632961.1">
    <property type="nucleotide sequence ID" value="NZ_CP011112.1"/>
</dbReference>
<dbReference type="EMBL" id="CP011112">
    <property type="protein sequence ID" value="AKU14706.1"/>
    <property type="molecule type" value="Genomic_DNA"/>
</dbReference>
<dbReference type="Proteomes" id="UP000066480">
    <property type="component" value="Chromosome"/>
</dbReference>
<name>A0A0K1JDD5_9MICO</name>
<accession>A0A0K1JDD5</accession>
<protein>
    <submittedName>
        <fullName evidence="1">Uncharacterized protein</fullName>
    </submittedName>
</protein>